<proteinExistence type="inferred from homology"/>
<dbReference type="Proteomes" id="UP000325286">
    <property type="component" value="Chromosome"/>
</dbReference>
<dbReference type="InterPro" id="IPR050179">
    <property type="entry name" value="Trans_hexapeptide_repeat"/>
</dbReference>
<keyword evidence="2" id="KW-0808">Transferase</keyword>
<dbReference type="InterPro" id="IPR001451">
    <property type="entry name" value="Hexapep"/>
</dbReference>
<reference evidence="2 3" key="1">
    <citation type="submission" date="2019-08" db="EMBL/GenBank/DDBJ databases">
        <title>Deep-cultivation of Planctomycetes and their phenomic and genomic characterization uncovers novel biology.</title>
        <authorList>
            <person name="Wiegand S."/>
            <person name="Jogler M."/>
            <person name="Boedeker C."/>
            <person name="Pinto D."/>
            <person name="Vollmers J."/>
            <person name="Rivas-Marin E."/>
            <person name="Kohn T."/>
            <person name="Peeters S.H."/>
            <person name="Heuer A."/>
            <person name="Rast P."/>
            <person name="Oberbeckmann S."/>
            <person name="Bunk B."/>
            <person name="Jeske O."/>
            <person name="Meyerdierks A."/>
            <person name="Storesund J.E."/>
            <person name="Kallscheuer N."/>
            <person name="Luecker S."/>
            <person name="Lage O.M."/>
            <person name="Pohl T."/>
            <person name="Merkel B.J."/>
            <person name="Hornburger P."/>
            <person name="Mueller R.-W."/>
            <person name="Bruemmer F."/>
            <person name="Labrenz M."/>
            <person name="Spormann A.M."/>
            <person name="Op den Camp H."/>
            <person name="Overmann J."/>
            <person name="Amann R."/>
            <person name="Jetten M.S.M."/>
            <person name="Mascher T."/>
            <person name="Medema M.H."/>
            <person name="Devos D.P."/>
            <person name="Kaster A.-K."/>
            <person name="Ovreas L."/>
            <person name="Rohde M."/>
            <person name="Galperin M.Y."/>
            <person name="Jogler C."/>
        </authorList>
    </citation>
    <scope>NUCLEOTIDE SEQUENCE [LARGE SCALE GENOMIC DNA]</scope>
    <source>
        <strain evidence="2 3">UC8</strain>
    </source>
</reference>
<dbReference type="CDD" id="cd03358">
    <property type="entry name" value="LbH_WxcM_N_like"/>
    <property type="match status" value="1"/>
</dbReference>
<dbReference type="EMBL" id="CP042914">
    <property type="protein sequence ID" value="QEG38984.1"/>
    <property type="molecule type" value="Genomic_DNA"/>
</dbReference>
<evidence type="ECO:0000256" key="1">
    <source>
        <dbReference type="ARBA" id="ARBA00007274"/>
    </source>
</evidence>
<name>A0A5B9QJA9_9BACT</name>
<evidence type="ECO:0000313" key="3">
    <source>
        <dbReference type="Proteomes" id="UP000325286"/>
    </source>
</evidence>
<protein>
    <submittedName>
        <fullName evidence="2">dTDP-3-amino-3,6-dideoxy-alpha-D-galactopyranose 3-N-acetyltransferase</fullName>
        <ecNumber evidence="2">2.3.1.197</ecNumber>
    </submittedName>
</protein>
<dbReference type="OrthoDB" id="285017at2"/>
<dbReference type="Pfam" id="PF14602">
    <property type="entry name" value="Hexapep_2"/>
    <property type="match status" value="2"/>
</dbReference>
<dbReference type="Gene3D" id="2.160.10.10">
    <property type="entry name" value="Hexapeptide repeat proteins"/>
    <property type="match status" value="1"/>
</dbReference>
<gene>
    <name evidence="2" type="primary">fdtC</name>
    <name evidence="2" type="ORF">UC8_09450</name>
</gene>
<keyword evidence="2" id="KW-0012">Acyltransferase</keyword>
<dbReference type="EC" id="2.3.1.197" evidence="2"/>
<evidence type="ECO:0000313" key="2">
    <source>
        <dbReference type="EMBL" id="QEG38984.1"/>
    </source>
</evidence>
<dbReference type="PANTHER" id="PTHR43300">
    <property type="entry name" value="ACETYLTRANSFERASE"/>
    <property type="match status" value="1"/>
</dbReference>
<comment type="similarity">
    <text evidence="1">Belongs to the transferase hexapeptide repeat family.</text>
</comment>
<organism evidence="2 3">
    <name type="scientific">Roseimaritima ulvae</name>
    <dbReference type="NCBI Taxonomy" id="980254"/>
    <lineage>
        <taxon>Bacteria</taxon>
        <taxon>Pseudomonadati</taxon>
        <taxon>Planctomycetota</taxon>
        <taxon>Planctomycetia</taxon>
        <taxon>Pirellulales</taxon>
        <taxon>Pirellulaceae</taxon>
        <taxon>Roseimaritima</taxon>
    </lineage>
</organism>
<accession>A0A5B9QJA9</accession>
<dbReference type="KEGG" id="rul:UC8_09450"/>
<dbReference type="AlphaFoldDB" id="A0A5B9QJA9"/>
<sequence length="200" mass="21309">MIHPQALVDDREAVGCETNVWAFAHIMSGARVGNHCNIGDHAFVESGAVVGNNVTIKNQVLIWEGITIEDDVFVGPGVIFTNDRYPRSPRMANARQRYADKAAWLQPTRVRRGASLGAAATICPGLELGHYCMVAAGAVVTQNVAAFSLVMGSPARQVHYVCSCGQKLAGHYLQSDCLHCGETATSRSLLLSSTAASIPS</sequence>
<dbReference type="SUPFAM" id="SSF51161">
    <property type="entry name" value="Trimeric LpxA-like enzymes"/>
    <property type="match status" value="1"/>
</dbReference>
<dbReference type="RefSeq" id="WP_068140675.1">
    <property type="nucleotide sequence ID" value="NZ_CP042914.1"/>
</dbReference>
<dbReference type="GO" id="GO:0016746">
    <property type="term" value="F:acyltransferase activity"/>
    <property type="evidence" value="ECO:0007669"/>
    <property type="project" value="UniProtKB-KW"/>
</dbReference>
<keyword evidence="3" id="KW-1185">Reference proteome</keyword>
<dbReference type="PANTHER" id="PTHR43300:SF4">
    <property type="entry name" value="ACYL-[ACYL-CARRIER-PROTEIN]--UDP-N-ACETYLGLUCOSAMINE O-ACYLTRANSFERASE"/>
    <property type="match status" value="1"/>
</dbReference>
<dbReference type="InterPro" id="IPR011004">
    <property type="entry name" value="Trimer_LpxA-like_sf"/>
</dbReference>